<dbReference type="EMBL" id="SOGO01000006">
    <property type="protein sequence ID" value="TFD07188.1"/>
    <property type="molecule type" value="Genomic_DNA"/>
</dbReference>
<dbReference type="RefSeq" id="WP_134371469.1">
    <property type="nucleotide sequence ID" value="NZ_SOGO01000006.1"/>
</dbReference>
<gene>
    <name evidence="2" type="ORF">E3T25_00205</name>
</gene>
<organism evidence="2 3">
    <name type="scientific">Cryobacterium sandaracinum</name>
    <dbReference type="NCBI Taxonomy" id="1259247"/>
    <lineage>
        <taxon>Bacteria</taxon>
        <taxon>Bacillati</taxon>
        <taxon>Actinomycetota</taxon>
        <taxon>Actinomycetes</taxon>
        <taxon>Micrococcales</taxon>
        <taxon>Microbacteriaceae</taxon>
        <taxon>Cryobacterium</taxon>
    </lineage>
</organism>
<reference evidence="2 3" key="1">
    <citation type="submission" date="2019-03" db="EMBL/GenBank/DDBJ databases">
        <title>Genomics of glacier-inhabiting Cryobacterium strains.</title>
        <authorList>
            <person name="Liu Q."/>
            <person name="Xin Y.-H."/>
        </authorList>
    </citation>
    <scope>NUCLEOTIDE SEQUENCE [LARGE SCALE GENOMIC DNA]</scope>
    <source>
        <strain evidence="2 3">TMT2-16</strain>
    </source>
</reference>
<dbReference type="PANTHER" id="PTHR43441">
    <property type="entry name" value="RIBOSOMAL-PROTEIN-SERINE ACETYLTRANSFERASE"/>
    <property type="match status" value="1"/>
</dbReference>
<feature type="domain" description="N-acetyltransferase" evidence="1">
    <location>
        <begin position="2"/>
        <end position="156"/>
    </location>
</feature>
<comment type="caution">
    <text evidence="2">The sequence shown here is derived from an EMBL/GenBank/DDBJ whole genome shotgun (WGS) entry which is preliminary data.</text>
</comment>
<sequence>MQKFRPWDESDTGHLLRAFGANDDLATQVGDTDLSTLERCQEFIALQLAPSSPSVRNFAISVDGRAVGNVGIENMEHRHATGRVCYWVSAEAQGQGLASCSLASATRWAFERRDLLRLELGHRVNNPASCIVALKVGFNIAISQRAAGRLMRRPFCYRCLLVTSP</sequence>
<dbReference type="Gene3D" id="3.40.630.30">
    <property type="match status" value="1"/>
</dbReference>
<accession>A0ABY2JN22</accession>
<dbReference type="Proteomes" id="UP000297851">
    <property type="component" value="Unassembled WGS sequence"/>
</dbReference>
<keyword evidence="3" id="KW-1185">Reference proteome</keyword>
<dbReference type="CDD" id="cd04301">
    <property type="entry name" value="NAT_SF"/>
    <property type="match status" value="1"/>
</dbReference>
<evidence type="ECO:0000313" key="3">
    <source>
        <dbReference type="Proteomes" id="UP000297851"/>
    </source>
</evidence>
<dbReference type="SUPFAM" id="SSF55729">
    <property type="entry name" value="Acyl-CoA N-acyltransferases (Nat)"/>
    <property type="match status" value="1"/>
</dbReference>
<protein>
    <submittedName>
        <fullName evidence="2">N-acetyltransferase</fullName>
    </submittedName>
</protein>
<dbReference type="Pfam" id="PF13302">
    <property type="entry name" value="Acetyltransf_3"/>
    <property type="match status" value="1"/>
</dbReference>
<evidence type="ECO:0000313" key="2">
    <source>
        <dbReference type="EMBL" id="TFD07188.1"/>
    </source>
</evidence>
<proteinExistence type="predicted"/>
<dbReference type="InterPro" id="IPR000182">
    <property type="entry name" value="GNAT_dom"/>
</dbReference>
<name>A0ABY2JN22_9MICO</name>
<dbReference type="InterPro" id="IPR051908">
    <property type="entry name" value="Ribosomal_N-acetyltransferase"/>
</dbReference>
<dbReference type="PROSITE" id="PS51186">
    <property type="entry name" value="GNAT"/>
    <property type="match status" value="1"/>
</dbReference>
<dbReference type="InterPro" id="IPR016181">
    <property type="entry name" value="Acyl_CoA_acyltransferase"/>
</dbReference>
<evidence type="ECO:0000259" key="1">
    <source>
        <dbReference type="PROSITE" id="PS51186"/>
    </source>
</evidence>
<dbReference type="PANTHER" id="PTHR43441:SF10">
    <property type="entry name" value="ACETYLTRANSFERASE"/>
    <property type="match status" value="1"/>
</dbReference>